<dbReference type="RefSeq" id="WP_269922406.1">
    <property type="nucleotide sequence ID" value="NZ_JAMKBI010000009.1"/>
</dbReference>
<gene>
    <name evidence="1" type="ORF">M9R61_12810</name>
</gene>
<accession>A0A9X3RA61</accession>
<comment type="caution">
    <text evidence="1">The sequence shown here is derived from an EMBL/GenBank/DDBJ whole genome shotgun (WGS) entry which is preliminary data.</text>
</comment>
<name>A0A9X3RA61_9BACI</name>
<sequence length="117" mass="13916">MNERLIEFLLRSEVANLPKEKQSLYKFIVDAEDSLVDIAETVDEFQQLLVKHSPYEQAVNHFNIPFKEIVYMMDEIETELNMKVSKRCEKVEWIDYTDQFSRSVTANSSKRIYLFIN</sequence>
<dbReference type="EMBL" id="JAMKBI010000009">
    <property type="protein sequence ID" value="MCZ8534195.1"/>
    <property type="molecule type" value="Genomic_DNA"/>
</dbReference>
<keyword evidence="2" id="KW-1185">Reference proteome</keyword>
<dbReference type="AlphaFoldDB" id="A0A9X3RA61"/>
<reference evidence="1" key="1">
    <citation type="submission" date="2022-05" db="EMBL/GenBank/DDBJ databases">
        <authorList>
            <person name="Colautti A."/>
            <person name="Iacumin L."/>
        </authorList>
    </citation>
    <scope>NUCLEOTIDE SEQUENCE</scope>
    <source>
        <strain evidence="1">DSM 30747</strain>
    </source>
</reference>
<dbReference type="Proteomes" id="UP001152172">
    <property type="component" value="Unassembled WGS sequence"/>
</dbReference>
<evidence type="ECO:0000313" key="2">
    <source>
        <dbReference type="Proteomes" id="UP001152172"/>
    </source>
</evidence>
<proteinExistence type="predicted"/>
<protein>
    <submittedName>
        <fullName evidence="1">Uncharacterized protein</fullName>
    </submittedName>
</protein>
<evidence type="ECO:0000313" key="1">
    <source>
        <dbReference type="EMBL" id="MCZ8534195.1"/>
    </source>
</evidence>
<organism evidence="1 2">
    <name type="scientific">Psychrobacillus psychrodurans</name>
    <dbReference type="NCBI Taxonomy" id="126157"/>
    <lineage>
        <taxon>Bacteria</taxon>
        <taxon>Bacillati</taxon>
        <taxon>Bacillota</taxon>
        <taxon>Bacilli</taxon>
        <taxon>Bacillales</taxon>
        <taxon>Bacillaceae</taxon>
        <taxon>Psychrobacillus</taxon>
    </lineage>
</organism>